<evidence type="ECO:0000256" key="8">
    <source>
        <dbReference type="ARBA" id="ARBA00022801"/>
    </source>
</evidence>
<dbReference type="Gene3D" id="3.30.230.20">
    <property type="entry name" value="lpxc deacetylase, domain 1"/>
    <property type="match status" value="1"/>
</dbReference>
<dbReference type="InterPro" id="IPR015870">
    <property type="entry name" value="UDP-acyl_N-AcGlcN_deAcase_N"/>
</dbReference>
<dbReference type="AlphaFoldDB" id="A0AAW4WW85"/>
<dbReference type="InterPro" id="IPR020568">
    <property type="entry name" value="Ribosomal_Su5_D2-typ_SF"/>
</dbReference>
<organism evidence="13 14">
    <name type="scientific">Halanaerobium polyolivorans</name>
    <dbReference type="NCBI Taxonomy" id="2886943"/>
    <lineage>
        <taxon>Bacteria</taxon>
        <taxon>Bacillati</taxon>
        <taxon>Bacillota</taxon>
        <taxon>Clostridia</taxon>
        <taxon>Halanaerobiales</taxon>
        <taxon>Halanaerobiaceae</taxon>
        <taxon>Halanaerobium</taxon>
    </lineage>
</organism>
<proteinExistence type="inferred from homology"/>
<evidence type="ECO:0000256" key="1">
    <source>
        <dbReference type="ARBA" id="ARBA00001947"/>
    </source>
</evidence>
<feature type="binding site" evidence="12">
    <location>
        <position position="247"/>
    </location>
    <ligand>
        <name>Zn(2+)</name>
        <dbReference type="ChEBI" id="CHEBI:29105"/>
    </ligand>
</feature>
<dbReference type="GO" id="GO:0103117">
    <property type="term" value="F:UDP-3-O-acyl-N-acetylglucosamine deacetylase activity"/>
    <property type="evidence" value="ECO:0007669"/>
    <property type="project" value="UniProtKB-UniRule"/>
</dbReference>
<feature type="active site" description="Proton donor" evidence="12">
    <location>
        <position position="269"/>
    </location>
</feature>
<dbReference type="EC" id="3.5.1.108" evidence="4 12"/>
<evidence type="ECO:0000256" key="7">
    <source>
        <dbReference type="ARBA" id="ARBA00022723"/>
    </source>
</evidence>
<evidence type="ECO:0000256" key="12">
    <source>
        <dbReference type="HAMAP-Rule" id="MF_00388"/>
    </source>
</evidence>
<name>A0AAW4WW85_9FIRM</name>
<evidence type="ECO:0000313" key="13">
    <source>
        <dbReference type="EMBL" id="MCC3144905.1"/>
    </source>
</evidence>
<comment type="pathway">
    <text evidence="3 12">Glycolipid biosynthesis; lipid IV(A) biosynthesis; lipid IV(A) from (3R)-3-hydroxytetradecanoyl-[acyl-carrier-protein] and UDP-N-acetyl-alpha-D-glucosamine: step 2/6.</text>
</comment>
<dbReference type="GO" id="GO:0016020">
    <property type="term" value="C:membrane"/>
    <property type="evidence" value="ECO:0007669"/>
    <property type="project" value="GOC"/>
</dbReference>
<keyword evidence="8 12" id="KW-0378">Hydrolase</keyword>
<keyword evidence="5 12" id="KW-0444">Lipid biosynthesis</keyword>
<comment type="caution">
    <text evidence="13">The sequence shown here is derived from an EMBL/GenBank/DDBJ whole genome shotgun (WGS) entry which is preliminary data.</text>
</comment>
<evidence type="ECO:0000256" key="6">
    <source>
        <dbReference type="ARBA" id="ARBA00022556"/>
    </source>
</evidence>
<dbReference type="SUPFAM" id="SSF54211">
    <property type="entry name" value="Ribosomal protein S5 domain 2-like"/>
    <property type="match status" value="2"/>
</dbReference>
<dbReference type="NCBIfam" id="TIGR00325">
    <property type="entry name" value="lpxC"/>
    <property type="match status" value="1"/>
</dbReference>
<comment type="function">
    <text evidence="2 12">Catalyzes the hydrolysis of UDP-3-O-myristoyl-N-acetylglucosamine to form UDP-3-O-myristoylglucosamine and acetate, the committed step in lipid A biosynthesis.</text>
</comment>
<keyword evidence="10 12" id="KW-0443">Lipid metabolism</keyword>
<dbReference type="PANTHER" id="PTHR33694:SF1">
    <property type="entry name" value="UDP-3-O-ACYL-N-ACETYLGLUCOSAMINE DEACETYLASE 1, MITOCHONDRIAL-RELATED"/>
    <property type="match status" value="1"/>
</dbReference>
<evidence type="ECO:0000256" key="2">
    <source>
        <dbReference type="ARBA" id="ARBA00002923"/>
    </source>
</evidence>
<feature type="binding site" evidence="12">
    <location>
        <position position="88"/>
    </location>
    <ligand>
        <name>Zn(2+)</name>
        <dbReference type="ChEBI" id="CHEBI:29105"/>
    </ligand>
</feature>
<comment type="catalytic activity">
    <reaction evidence="11 12">
        <text>a UDP-3-O-[(3R)-3-hydroxyacyl]-N-acetyl-alpha-D-glucosamine + H2O = a UDP-3-O-[(3R)-3-hydroxyacyl]-alpha-D-glucosamine + acetate</text>
        <dbReference type="Rhea" id="RHEA:67816"/>
        <dbReference type="ChEBI" id="CHEBI:15377"/>
        <dbReference type="ChEBI" id="CHEBI:30089"/>
        <dbReference type="ChEBI" id="CHEBI:137740"/>
        <dbReference type="ChEBI" id="CHEBI:173225"/>
        <dbReference type="EC" id="3.5.1.108"/>
    </reaction>
</comment>
<gene>
    <name evidence="12 13" type="primary">lpxC</name>
    <name evidence="13" type="ORF">LJ207_06175</name>
</gene>
<sequence>MKELFIKKGRQQTVNKEIKLKGIALHTGKEAAITIRPAASQTGIVFYRNDLESKDLIEARPESVVNLERNTTIGHKENDKASISTIEHLMAALWGAGIDNAEIAVSGPEIPVIDGSAYPYYQKILEAGIKEQTEKRNVYLVQKALSVRDNSASITISPYTGFKISYTLDYDHPVVGKSFFEFDALKDDFAAKIAQARTFGFAEEIEKLHEQGLALGGSLDNAVLINREGTVNPLRFENEFVRHKILDVIGDMALNGRIMGHIKAFKSGHRLHVELAKKIRENMIEEEN</sequence>
<comment type="similarity">
    <text evidence="12">Belongs to the LpxC family.</text>
</comment>
<keyword evidence="7 12" id="KW-0479">Metal-binding</keyword>
<keyword evidence="6 12" id="KW-0441">Lipid A biosynthesis</keyword>
<dbReference type="RefSeq" id="WP_229345205.1">
    <property type="nucleotide sequence ID" value="NZ_JAJFAT010000007.1"/>
</dbReference>
<evidence type="ECO:0000313" key="14">
    <source>
        <dbReference type="Proteomes" id="UP001199296"/>
    </source>
</evidence>
<evidence type="ECO:0000256" key="11">
    <source>
        <dbReference type="ARBA" id="ARBA00024535"/>
    </source>
</evidence>
<dbReference type="Gene3D" id="3.30.1700.10">
    <property type="entry name" value="lpxc deacetylase, domain 2"/>
    <property type="match status" value="1"/>
</dbReference>
<dbReference type="PANTHER" id="PTHR33694">
    <property type="entry name" value="UDP-3-O-ACYL-N-ACETYLGLUCOSAMINE DEACETYLASE 1, MITOCHONDRIAL-RELATED"/>
    <property type="match status" value="1"/>
</dbReference>
<feature type="binding site" evidence="12">
    <location>
        <position position="243"/>
    </location>
    <ligand>
        <name>Zn(2+)</name>
        <dbReference type="ChEBI" id="CHEBI:29105"/>
    </ligand>
</feature>
<dbReference type="GO" id="GO:0046872">
    <property type="term" value="F:metal ion binding"/>
    <property type="evidence" value="ECO:0007669"/>
    <property type="project" value="UniProtKB-KW"/>
</dbReference>
<accession>A0AAW4WW85</accession>
<keyword evidence="14" id="KW-1185">Reference proteome</keyword>
<dbReference type="EMBL" id="JAJFAT010000007">
    <property type="protein sequence ID" value="MCC3144905.1"/>
    <property type="molecule type" value="Genomic_DNA"/>
</dbReference>
<dbReference type="Proteomes" id="UP001199296">
    <property type="component" value="Unassembled WGS sequence"/>
</dbReference>
<dbReference type="Pfam" id="PF03331">
    <property type="entry name" value="LpxC"/>
    <property type="match status" value="1"/>
</dbReference>
<dbReference type="InterPro" id="IPR011334">
    <property type="entry name" value="UDP-acyl_GlcNac_deAcase_C"/>
</dbReference>
<dbReference type="InterPro" id="IPR004463">
    <property type="entry name" value="UDP-acyl_GlcNac_deAcase"/>
</dbReference>
<evidence type="ECO:0000256" key="10">
    <source>
        <dbReference type="ARBA" id="ARBA00023098"/>
    </source>
</evidence>
<dbReference type="GO" id="GO:0009245">
    <property type="term" value="P:lipid A biosynthetic process"/>
    <property type="evidence" value="ECO:0007669"/>
    <property type="project" value="UniProtKB-UniRule"/>
</dbReference>
<protein>
    <recommendedName>
        <fullName evidence="4 12">UDP-3-O-acyl-N-acetylglucosamine deacetylase</fullName>
        <shortName evidence="12">UDP-3-O-acyl-GlcNAc deacetylase</shortName>
        <ecNumber evidence="4 12">3.5.1.108</ecNumber>
    </recommendedName>
    <alternativeName>
        <fullName evidence="12">UDP-3-O-[R-3-hydroxymyristoyl]-N-acetylglucosamine deacetylase</fullName>
    </alternativeName>
</protein>
<evidence type="ECO:0000256" key="5">
    <source>
        <dbReference type="ARBA" id="ARBA00022516"/>
    </source>
</evidence>
<evidence type="ECO:0000256" key="4">
    <source>
        <dbReference type="ARBA" id="ARBA00012745"/>
    </source>
</evidence>
<keyword evidence="9 12" id="KW-0862">Zinc</keyword>
<comment type="cofactor">
    <cofactor evidence="1 12">
        <name>Zn(2+)</name>
        <dbReference type="ChEBI" id="CHEBI:29105"/>
    </cofactor>
</comment>
<evidence type="ECO:0000256" key="3">
    <source>
        <dbReference type="ARBA" id="ARBA00005002"/>
    </source>
</evidence>
<evidence type="ECO:0000256" key="9">
    <source>
        <dbReference type="ARBA" id="ARBA00022833"/>
    </source>
</evidence>
<reference evidence="13 14" key="1">
    <citation type="submission" date="2021-10" db="EMBL/GenBank/DDBJ databases">
        <authorList>
            <person name="Grouzdev D.S."/>
            <person name="Pantiukh K.S."/>
            <person name="Krutkina M.S."/>
        </authorList>
    </citation>
    <scope>NUCLEOTIDE SEQUENCE [LARGE SCALE GENOMIC DNA]</scope>
    <source>
        <strain evidence="13 14">Z-7514</strain>
    </source>
</reference>
<dbReference type="HAMAP" id="MF_00388">
    <property type="entry name" value="LpxC"/>
    <property type="match status" value="1"/>
</dbReference>